<dbReference type="Proteomes" id="UP000276980">
    <property type="component" value="Chromosome"/>
</dbReference>
<feature type="transmembrane region" description="Helical" evidence="4">
    <location>
        <begin position="47"/>
        <end position="69"/>
    </location>
</feature>
<dbReference type="SUPFAM" id="SSF48317">
    <property type="entry name" value="Acid phosphatase/Vanadium-dependent haloperoxidase"/>
    <property type="match status" value="1"/>
</dbReference>
<feature type="transmembrane region" description="Helical" evidence="4">
    <location>
        <begin position="121"/>
        <end position="138"/>
    </location>
</feature>
<dbReference type="AlphaFoldDB" id="A0A3Q8XEW5"/>
<gene>
    <name evidence="6" type="ORF">CFH90_13115</name>
</gene>
<evidence type="ECO:0000256" key="1">
    <source>
        <dbReference type="ARBA" id="ARBA00012374"/>
    </source>
</evidence>
<evidence type="ECO:0000313" key="7">
    <source>
        <dbReference type="Proteomes" id="UP000276980"/>
    </source>
</evidence>
<keyword evidence="4" id="KW-0472">Membrane</keyword>
<dbReference type="SMART" id="SM00014">
    <property type="entry name" value="acidPPc"/>
    <property type="match status" value="1"/>
</dbReference>
<dbReference type="Pfam" id="PF01569">
    <property type="entry name" value="PAP2"/>
    <property type="match status" value="1"/>
</dbReference>
<evidence type="ECO:0000256" key="4">
    <source>
        <dbReference type="SAM" id="Phobius"/>
    </source>
</evidence>
<keyword evidence="4" id="KW-0812">Transmembrane</keyword>
<dbReference type="GO" id="GO:0050380">
    <property type="term" value="F:undecaprenyl-diphosphatase activity"/>
    <property type="evidence" value="ECO:0007669"/>
    <property type="project" value="UniProtKB-EC"/>
</dbReference>
<proteinExistence type="predicted"/>
<accession>A0A3Q8XEW5</accession>
<evidence type="ECO:0000256" key="2">
    <source>
        <dbReference type="ARBA" id="ARBA00032707"/>
    </source>
</evidence>
<reference evidence="6 7" key="1">
    <citation type="submission" date="2017-06" db="EMBL/GenBank/DDBJ databases">
        <title>Complete Genome Sequence of the Carbazole-Degrading Bacterium Acinetobacter johnsonii IC001.</title>
        <authorList>
            <person name="Vejarano F."/>
            <person name="Suzuki-Minakuchi C."/>
            <person name="Ohtsubo Y."/>
            <person name="Tsuda M."/>
            <person name="Okada K."/>
            <person name="Nojiri H."/>
        </authorList>
    </citation>
    <scope>NUCLEOTIDE SEQUENCE [LARGE SCALE GENOMIC DNA]</scope>
    <source>
        <strain evidence="6 7">IC001</strain>
    </source>
</reference>
<comment type="catalytic activity">
    <reaction evidence="3">
        <text>di-trans,octa-cis-undecaprenyl diphosphate + H2O = di-trans,octa-cis-undecaprenyl phosphate + phosphate + H(+)</text>
        <dbReference type="Rhea" id="RHEA:28094"/>
        <dbReference type="ChEBI" id="CHEBI:15377"/>
        <dbReference type="ChEBI" id="CHEBI:15378"/>
        <dbReference type="ChEBI" id="CHEBI:43474"/>
        <dbReference type="ChEBI" id="CHEBI:58405"/>
        <dbReference type="ChEBI" id="CHEBI:60392"/>
        <dbReference type="EC" id="3.6.1.27"/>
    </reaction>
</comment>
<evidence type="ECO:0000259" key="5">
    <source>
        <dbReference type="SMART" id="SM00014"/>
    </source>
</evidence>
<dbReference type="PANTHER" id="PTHR14969">
    <property type="entry name" value="SPHINGOSINE-1-PHOSPHATE PHOSPHOHYDROLASE"/>
    <property type="match status" value="1"/>
</dbReference>
<sequence>MPYLLLFIGIILFIISVLALSIQPLAALDLAMVEYFSTLRTEPIDKLAILLSALGGMPFVLFLTTLWCFHRAWYKKYRDVVFIGLGVVGSIASAWLLKFLISRPRPPEMFHLVTSYGASFPSAHSMYAATLACLAIFLSRPFPAHRYVVCIAILWMLMMGISRVYLGVHFPSDVLAGWSISIIWISLLYILCGRYTQLNTNYFR</sequence>
<dbReference type="CDD" id="cd03392">
    <property type="entry name" value="PAP2_like_2"/>
    <property type="match status" value="1"/>
</dbReference>
<evidence type="ECO:0000313" key="6">
    <source>
        <dbReference type="EMBL" id="AZN64912.1"/>
    </source>
</evidence>
<feature type="transmembrane region" description="Helical" evidence="4">
    <location>
        <begin position="174"/>
        <end position="192"/>
    </location>
</feature>
<dbReference type="EC" id="3.6.1.27" evidence="1"/>
<feature type="domain" description="Phosphatidic acid phosphatase type 2/haloperoxidase" evidence="5">
    <location>
        <begin position="80"/>
        <end position="189"/>
    </location>
</feature>
<dbReference type="InterPro" id="IPR000326">
    <property type="entry name" value="PAP2/HPO"/>
</dbReference>
<dbReference type="Gene3D" id="1.20.144.10">
    <property type="entry name" value="Phosphatidic acid phosphatase type 2/haloperoxidase"/>
    <property type="match status" value="2"/>
</dbReference>
<feature type="transmembrane region" description="Helical" evidence="4">
    <location>
        <begin position="81"/>
        <end position="101"/>
    </location>
</feature>
<dbReference type="EMBL" id="CP022298">
    <property type="protein sequence ID" value="AZN64912.1"/>
    <property type="molecule type" value="Genomic_DNA"/>
</dbReference>
<feature type="transmembrane region" description="Helical" evidence="4">
    <location>
        <begin position="147"/>
        <end position="168"/>
    </location>
</feature>
<dbReference type="PANTHER" id="PTHR14969:SF13">
    <property type="entry name" value="AT30094P"/>
    <property type="match status" value="1"/>
</dbReference>
<evidence type="ECO:0000256" key="3">
    <source>
        <dbReference type="ARBA" id="ARBA00047594"/>
    </source>
</evidence>
<organism evidence="6 7">
    <name type="scientific">Acinetobacter johnsonii</name>
    <dbReference type="NCBI Taxonomy" id="40214"/>
    <lineage>
        <taxon>Bacteria</taxon>
        <taxon>Pseudomonadati</taxon>
        <taxon>Pseudomonadota</taxon>
        <taxon>Gammaproteobacteria</taxon>
        <taxon>Moraxellales</taxon>
        <taxon>Moraxellaceae</taxon>
        <taxon>Acinetobacter</taxon>
    </lineage>
</organism>
<keyword evidence="4" id="KW-1133">Transmembrane helix</keyword>
<protein>
    <recommendedName>
        <fullName evidence="1">undecaprenyl-diphosphate phosphatase</fullName>
        <ecNumber evidence="1">3.6.1.27</ecNumber>
    </recommendedName>
    <alternativeName>
        <fullName evidence="2">Undecaprenyl pyrophosphate phosphatase</fullName>
    </alternativeName>
</protein>
<dbReference type="RefSeq" id="WP_126037581.1">
    <property type="nucleotide sequence ID" value="NZ_CP022298.1"/>
</dbReference>
<name>A0A3Q8XEW5_ACIJO</name>
<dbReference type="InterPro" id="IPR036938">
    <property type="entry name" value="PAP2/HPO_sf"/>
</dbReference>